<feature type="transmembrane region" description="Helical" evidence="2">
    <location>
        <begin position="65"/>
        <end position="82"/>
    </location>
</feature>
<keyword evidence="2" id="KW-0812">Transmembrane</keyword>
<evidence type="ECO:0000313" key="3">
    <source>
        <dbReference type="EMBL" id="ROR81997.1"/>
    </source>
</evidence>
<organism evidence="3 4">
    <name type="scientific">Plantibacter flavus</name>
    <dbReference type="NCBI Taxonomy" id="150123"/>
    <lineage>
        <taxon>Bacteria</taxon>
        <taxon>Bacillati</taxon>
        <taxon>Actinomycetota</taxon>
        <taxon>Actinomycetes</taxon>
        <taxon>Micrococcales</taxon>
        <taxon>Microbacteriaceae</taxon>
        <taxon>Plantibacter</taxon>
    </lineage>
</organism>
<evidence type="ECO:0000256" key="1">
    <source>
        <dbReference type="SAM" id="MobiDB-lite"/>
    </source>
</evidence>
<sequence length="124" mass="13525">MPLSEQEQRLLDEMERHLYRSDADFVSKVSAGAGKPSYRGIALGSLIAVVGAIGLVLGVVIQQPIVGLLGFAIMLTGVLVATKPTRAPLEQPRPRQAAPAGQKSSRLMDRFNDRWDKRQSGDER</sequence>
<gene>
    <name evidence="3" type="ORF">EDD42_2079</name>
</gene>
<protein>
    <submittedName>
        <fullName evidence="3">Uncharacterized protein</fullName>
    </submittedName>
</protein>
<dbReference type="RefSeq" id="WP_064297004.1">
    <property type="nucleotide sequence ID" value="NZ_FXAP01000001.1"/>
</dbReference>
<keyword evidence="2" id="KW-1133">Transmembrane helix</keyword>
<feature type="region of interest" description="Disordered" evidence="1">
    <location>
        <begin position="84"/>
        <end position="124"/>
    </location>
</feature>
<keyword evidence="4" id="KW-1185">Reference proteome</keyword>
<dbReference type="InterPro" id="IPR021401">
    <property type="entry name" value="DUF3040"/>
</dbReference>
<accession>A0A3N2C397</accession>
<evidence type="ECO:0000313" key="4">
    <source>
        <dbReference type="Proteomes" id="UP000266915"/>
    </source>
</evidence>
<name>A0A3N2C397_9MICO</name>
<dbReference type="AlphaFoldDB" id="A0A3N2C397"/>
<keyword evidence="2" id="KW-0472">Membrane</keyword>
<proteinExistence type="predicted"/>
<evidence type="ECO:0000256" key="2">
    <source>
        <dbReference type="SAM" id="Phobius"/>
    </source>
</evidence>
<reference evidence="3 4" key="1">
    <citation type="submission" date="2018-11" db="EMBL/GenBank/DDBJ databases">
        <title>Sequencing the genomes of 1000 actinobacteria strains.</title>
        <authorList>
            <person name="Klenk H.-P."/>
        </authorList>
    </citation>
    <scope>NUCLEOTIDE SEQUENCE [LARGE SCALE GENOMIC DNA]</scope>
    <source>
        <strain evidence="3 4">DSM 14012</strain>
    </source>
</reference>
<feature type="compositionally biased region" description="Basic and acidic residues" evidence="1">
    <location>
        <begin position="106"/>
        <end position="124"/>
    </location>
</feature>
<dbReference type="EMBL" id="RKHL01000001">
    <property type="protein sequence ID" value="ROR81997.1"/>
    <property type="molecule type" value="Genomic_DNA"/>
</dbReference>
<dbReference type="Pfam" id="PF11239">
    <property type="entry name" value="DUF3040"/>
    <property type="match status" value="1"/>
</dbReference>
<comment type="caution">
    <text evidence="3">The sequence shown here is derived from an EMBL/GenBank/DDBJ whole genome shotgun (WGS) entry which is preliminary data.</text>
</comment>
<dbReference type="Proteomes" id="UP000266915">
    <property type="component" value="Unassembled WGS sequence"/>
</dbReference>
<feature type="transmembrane region" description="Helical" evidence="2">
    <location>
        <begin position="40"/>
        <end position="59"/>
    </location>
</feature>